<sequence>MRSNLFYGDRPLVDRIYTTSEIEQLATEISGYLGQKVAIPRALATERIEAPQIREQLAALAPKIMETYAEDVVLVEGLAKSF</sequence>
<reference evidence="1 2" key="1">
    <citation type="submission" date="2015-12" db="EMBL/GenBank/DDBJ databases">
        <authorList>
            <person name="Shamseldin A."/>
            <person name="Moawad H."/>
            <person name="Abd El-Rahim W.M."/>
            <person name="Sadowsky M.J."/>
        </authorList>
    </citation>
    <scope>NUCLEOTIDE SEQUENCE [LARGE SCALE GENOMIC DNA]</scope>
    <source>
        <strain evidence="1 2">ZGT118</strain>
    </source>
</reference>
<comment type="caution">
    <text evidence="1">The sequence shown here is derived from an EMBL/GenBank/DDBJ whole genome shotgun (WGS) entry which is preliminary data.</text>
</comment>
<proteinExistence type="predicted"/>
<keyword evidence="2" id="KW-1185">Reference proteome</keyword>
<dbReference type="AlphaFoldDB" id="A0A0X3TKL6"/>
<dbReference type="Proteomes" id="UP000053791">
    <property type="component" value="Unassembled WGS sequence"/>
</dbReference>
<accession>A0A0X3TKL6</accession>
<organism evidence="1 2">
    <name type="scientific">Ruegeria marisrubri</name>
    <dbReference type="NCBI Taxonomy" id="1685379"/>
    <lineage>
        <taxon>Bacteria</taxon>
        <taxon>Pseudomonadati</taxon>
        <taxon>Pseudomonadota</taxon>
        <taxon>Alphaproteobacteria</taxon>
        <taxon>Rhodobacterales</taxon>
        <taxon>Roseobacteraceae</taxon>
        <taxon>Ruegeria</taxon>
    </lineage>
</organism>
<evidence type="ECO:0000313" key="1">
    <source>
        <dbReference type="EMBL" id="KUJ76293.1"/>
    </source>
</evidence>
<name>A0A0X3TKL6_9RHOB</name>
<gene>
    <name evidence="1" type="ORF">AVO45_13400</name>
</gene>
<protein>
    <submittedName>
        <fullName evidence="1">Uncharacterized protein</fullName>
    </submittedName>
</protein>
<evidence type="ECO:0000313" key="2">
    <source>
        <dbReference type="Proteomes" id="UP000053791"/>
    </source>
</evidence>
<dbReference type="EMBL" id="LQBQ01000036">
    <property type="protein sequence ID" value="KUJ76293.1"/>
    <property type="molecule type" value="Genomic_DNA"/>
</dbReference>